<keyword evidence="1" id="KW-1133">Transmembrane helix</keyword>
<keyword evidence="5" id="KW-1185">Reference proteome</keyword>
<dbReference type="PROSITE" id="PS50887">
    <property type="entry name" value="GGDEF"/>
    <property type="match status" value="1"/>
</dbReference>
<keyword evidence="1" id="KW-0472">Membrane</keyword>
<gene>
    <name evidence="4" type="ORF">CWS31_013775</name>
</gene>
<dbReference type="InterPro" id="IPR043128">
    <property type="entry name" value="Rev_trsase/Diguanyl_cyclase"/>
</dbReference>
<dbReference type="Proteomes" id="UP000815846">
    <property type="component" value="Unassembled WGS sequence"/>
</dbReference>
<dbReference type="SUPFAM" id="SSF55073">
    <property type="entry name" value="Nucleotide cyclase"/>
    <property type="match status" value="1"/>
</dbReference>
<dbReference type="Pfam" id="PF00563">
    <property type="entry name" value="EAL"/>
    <property type="match status" value="1"/>
</dbReference>
<evidence type="ECO:0000313" key="5">
    <source>
        <dbReference type="Proteomes" id="UP000815846"/>
    </source>
</evidence>
<evidence type="ECO:0000256" key="1">
    <source>
        <dbReference type="SAM" id="Phobius"/>
    </source>
</evidence>
<feature type="transmembrane region" description="Helical" evidence="1">
    <location>
        <begin position="69"/>
        <end position="88"/>
    </location>
</feature>
<organism evidence="4 5">
    <name type="scientific">Colwellia echini</name>
    <dbReference type="NCBI Taxonomy" id="1982103"/>
    <lineage>
        <taxon>Bacteria</taxon>
        <taxon>Pseudomonadati</taxon>
        <taxon>Pseudomonadota</taxon>
        <taxon>Gammaproteobacteria</taxon>
        <taxon>Alteromonadales</taxon>
        <taxon>Colwelliaceae</taxon>
        <taxon>Colwellia</taxon>
    </lineage>
</organism>
<reference evidence="4 5" key="1">
    <citation type="submission" date="2019-08" db="EMBL/GenBank/DDBJ databases">
        <title>Microbe sample from Colwellia echini.</title>
        <authorList>
            <person name="Christiansen L."/>
            <person name="Pathiraja D."/>
            <person name="Schultz-Johansen M."/>
            <person name="Choi I.-G."/>
            <person name="Stougaard P."/>
        </authorList>
    </citation>
    <scope>NUCLEOTIDE SEQUENCE [LARGE SCALE GENOMIC DNA]</scope>
    <source>
        <strain evidence="4 5">A3</strain>
    </source>
</reference>
<dbReference type="InterPro" id="IPR000160">
    <property type="entry name" value="GGDEF_dom"/>
</dbReference>
<dbReference type="InterPro" id="IPR052155">
    <property type="entry name" value="Biofilm_reg_signaling"/>
</dbReference>
<dbReference type="InterPro" id="IPR029787">
    <property type="entry name" value="Nucleotide_cyclase"/>
</dbReference>
<evidence type="ECO:0000259" key="2">
    <source>
        <dbReference type="PROSITE" id="PS50883"/>
    </source>
</evidence>
<accession>A0ABY3MU98</accession>
<evidence type="ECO:0000259" key="3">
    <source>
        <dbReference type="PROSITE" id="PS50887"/>
    </source>
</evidence>
<dbReference type="Pfam" id="PF00990">
    <property type="entry name" value="GGDEF"/>
    <property type="match status" value="1"/>
</dbReference>
<dbReference type="RefSeq" id="WP_101343633.1">
    <property type="nucleotide sequence ID" value="NZ_PJAI02000018.1"/>
</dbReference>
<name>A0ABY3MU98_9GAMM</name>
<dbReference type="NCBIfam" id="TIGR00254">
    <property type="entry name" value="GGDEF"/>
    <property type="match status" value="1"/>
</dbReference>
<dbReference type="EMBL" id="PJAI02000018">
    <property type="protein sequence ID" value="TYK64759.1"/>
    <property type="molecule type" value="Genomic_DNA"/>
</dbReference>
<dbReference type="CDD" id="cd01949">
    <property type="entry name" value="GGDEF"/>
    <property type="match status" value="1"/>
</dbReference>
<dbReference type="PANTHER" id="PTHR44757">
    <property type="entry name" value="DIGUANYLATE CYCLASE DGCP"/>
    <property type="match status" value="1"/>
</dbReference>
<feature type="transmembrane region" description="Helical" evidence="1">
    <location>
        <begin position="26"/>
        <end position="49"/>
    </location>
</feature>
<dbReference type="CDD" id="cd01948">
    <property type="entry name" value="EAL"/>
    <property type="match status" value="1"/>
</dbReference>
<feature type="domain" description="EAL" evidence="2">
    <location>
        <begin position="279"/>
        <end position="533"/>
    </location>
</feature>
<keyword evidence="1" id="KW-0812">Transmembrane</keyword>
<dbReference type="InterPro" id="IPR001633">
    <property type="entry name" value="EAL_dom"/>
</dbReference>
<dbReference type="Gene3D" id="3.30.70.270">
    <property type="match status" value="1"/>
</dbReference>
<feature type="domain" description="GGDEF" evidence="3">
    <location>
        <begin position="138"/>
        <end position="270"/>
    </location>
</feature>
<evidence type="ECO:0000313" key="4">
    <source>
        <dbReference type="EMBL" id="TYK64759.1"/>
    </source>
</evidence>
<dbReference type="InterPro" id="IPR035919">
    <property type="entry name" value="EAL_sf"/>
</dbReference>
<proteinExistence type="predicted"/>
<comment type="caution">
    <text evidence="4">The sequence shown here is derived from an EMBL/GenBank/DDBJ whole genome shotgun (WGS) entry which is preliminary data.</text>
</comment>
<sequence length="541" mass="60818">MANNKVNGAKSTEQSEHEGFLKRFPLFIESFCIVLVSATIIYAIGFVDIETSVSDLFTNQLNWSLPKTMVIVSITMIAVVLLLIRFIMSLRNNIKQQVIKAEQIKAFAFYDQLTNLPNQALAHDRLDRAITQAELKHSPIAILYISINDIKAVNNQQGHRGGDTLLKEVAKRLTKELSPEDTLARITGGEFIIIVESLTTQDNINKTTKSLLTKLVKPYKIAQQQVRITSNIGVAIYPNDGRHSKELINNADKAMRIAQQDKNKLEFFSKEIQEQVNTKKKIAEQLRGALNRNELELHYQPIVNSRNHEIIGVEALLRWNHEKLGELSPEVFIPIAEEIGIINQLGDWVLTQACKQNKAWQEQGLAKIVMSINLSVMQLALDDYAQTVATSLDATHLESQYLELEITEETLMKDVKQSMNQVRLLSALDVSVAIDDFGTGYSSMKYLPKFGVKKIKIDRMFTKGLPANEIDSKTIRAIAALAKQLDLLVTAEGVETSEQCKFIENCNINAMQGYYFSKAITATEFTALLEMPTWLESKTAS</sequence>
<dbReference type="PROSITE" id="PS50883">
    <property type="entry name" value="EAL"/>
    <property type="match status" value="1"/>
</dbReference>
<dbReference type="SUPFAM" id="SSF141868">
    <property type="entry name" value="EAL domain-like"/>
    <property type="match status" value="1"/>
</dbReference>
<protein>
    <submittedName>
        <fullName evidence="4">Bifunctional diguanylate cyclase/phosphodiesterase</fullName>
    </submittedName>
</protein>
<dbReference type="PANTHER" id="PTHR44757:SF2">
    <property type="entry name" value="BIOFILM ARCHITECTURE MAINTENANCE PROTEIN MBAA"/>
    <property type="match status" value="1"/>
</dbReference>
<dbReference type="SMART" id="SM00267">
    <property type="entry name" value="GGDEF"/>
    <property type="match status" value="1"/>
</dbReference>
<dbReference type="Gene3D" id="3.20.20.450">
    <property type="entry name" value="EAL domain"/>
    <property type="match status" value="1"/>
</dbReference>
<dbReference type="SMART" id="SM00052">
    <property type="entry name" value="EAL"/>
    <property type="match status" value="1"/>
</dbReference>